<feature type="transmembrane region" description="Helical" evidence="2">
    <location>
        <begin position="38"/>
        <end position="57"/>
    </location>
</feature>
<dbReference type="EMBL" id="CP108057">
    <property type="protein sequence ID" value="WUO49165.1"/>
    <property type="molecule type" value="Genomic_DNA"/>
</dbReference>
<feature type="transmembrane region" description="Helical" evidence="2">
    <location>
        <begin position="277"/>
        <end position="295"/>
    </location>
</feature>
<evidence type="ECO:0000313" key="4">
    <source>
        <dbReference type="Proteomes" id="UP001432075"/>
    </source>
</evidence>
<feature type="transmembrane region" description="Helical" evidence="2">
    <location>
        <begin position="245"/>
        <end position="265"/>
    </location>
</feature>
<reference evidence="3" key="1">
    <citation type="submission" date="2022-10" db="EMBL/GenBank/DDBJ databases">
        <title>The complete genomes of actinobacterial strains from the NBC collection.</title>
        <authorList>
            <person name="Joergensen T.S."/>
            <person name="Alvarez Arevalo M."/>
            <person name="Sterndorff E.B."/>
            <person name="Faurdal D."/>
            <person name="Vuksanovic O."/>
            <person name="Mourched A.-S."/>
            <person name="Charusanti P."/>
            <person name="Shaw S."/>
            <person name="Blin K."/>
            <person name="Weber T."/>
        </authorList>
    </citation>
    <scope>NUCLEOTIDE SEQUENCE</scope>
    <source>
        <strain evidence="3">NBC_00283</strain>
    </source>
</reference>
<name>A0ABZ1RQT8_9ACTN</name>
<keyword evidence="4" id="KW-1185">Reference proteome</keyword>
<feature type="transmembrane region" description="Helical" evidence="2">
    <location>
        <begin position="158"/>
        <end position="182"/>
    </location>
</feature>
<proteinExistence type="predicted"/>
<dbReference type="RefSeq" id="WP_328776707.1">
    <property type="nucleotide sequence ID" value="NZ_CP108057.1"/>
</dbReference>
<feature type="transmembrane region" description="Helical" evidence="2">
    <location>
        <begin position="203"/>
        <end position="225"/>
    </location>
</feature>
<feature type="transmembrane region" description="Helical" evidence="2">
    <location>
        <begin position="315"/>
        <end position="335"/>
    </location>
</feature>
<keyword evidence="2" id="KW-0472">Membrane</keyword>
<keyword evidence="2" id="KW-1133">Transmembrane helix</keyword>
<feature type="transmembrane region" description="Helical" evidence="2">
    <location>
        <begin position="77"/>
        <end position="99"/>
    </location>
</feature>
<sequence length="340" mass="35011">MNSTRAVHVPNKTSKMSKGSKGSGARPQGSSLGAGRRVLRGVALAATVPYLVLKSAWLSGSRAGIPEGSPLLEPGMFLTLANAVTLAMDACVILLVLALTRPWGMRLPPWLLTVPAFAATGLLTPILTAFPAQLLILAVDPGARAPAEGAVRPFLDSWVFTVVYTGFTIQGLALAGLFVPYARERWGRHWQGVRGRGLPSPTGVVAGAVAVCAVLVAGVHVYWALGGTGGMGAERAAARSATAGVVPGVHAICLLAAGAGALLLARGGSRRVWRPLALTWTGSAAALCWGLWPLIASLGTQLDGGEHPSGTVRLIYAGQMITGVLAAAVLARFLASRREA</sequence>
<accession>A0ABZ1RQT8</accession>
<feature type="compositionally biased region" description="Low complexity" evidence="1">
    <location>
        <begin position="12"/>
        <end position="24"/>
    </location>
</feature>
<evidence type="ECO:0000256" key="1">
    <source>
        <dbReference type="SAM" id="MobiDB-lite"/>
    </source>
</evidence>
<organism evidence="3 4">
    <name type="scientific">Streptomyces goshikiensis</name>
    <dbReference type="NCBI Taxonomy" id="1942"/>
    <lineage>
        <taxon>Bacteria</taxon>
        <taxon>Bacillati</taxon>
        <taxon>Actinomycetota</taxon>
        <taxon>Actinomycetes</taxon>
        <taxon>Kitasatosporales</taxon>
        <taxon>Streptomycetaceae</taxon>
        <taxon>Streptomyces</taxon>
    </lineage>
</organism>
<protein>
    <submittedName>
        <fullName evidence="3">Uncharacterized protein</fullName>
    </submittedName>
</protein>
<keyword evidence="2" id="KW-0812">Transmembrane</keyword>
<feature type="region of interest" description="Disordered" evidence="1">
    <location>
        <begin position="1"/>
        <end position="32"/>
    </location>
</feature>
<evidence type="ECO:0000256" key="2">
    <source>
        <dbReference type="SAM" id="Phobius"/>
    </source>
</evidence>
<feature type="transmembrane region" description="Helical" evidence="2">
    <location>
        <begin position="111"/>
        <end position="138"/>
    </location>
</feature>
<dbReference type="Proteomes" id="UP001432075">
    <property type="component" value="Chromosome"/>
</dbReference>
<gene>
    <name evidence="3" type="ORF">OHU17_26890</name>
</gene>
<evidence type="ECO:0000313" key="3">
    <source>
        <dbReference type="EMBL" id="WUO49165.1"/>
    </source>
</evidence>